<dbReference type="eggNOG" id="COG1520">
    <property type="taxonomic scope" value="Bacteria"/>
</dbReference>
<dbReference type="Pfam" id="PF01344">
    <property type="entry name" value="Kelch_1"/>
    <property type="match status" value="1"/>
</dbReference>
<dbReference type="eggNOG" id="COG1404">
    <property type="taxonomic scope" value="Bacteria"/>
</dbReference>
<evidence type="ECO:0000313" key="10">
    <source>
        <dbReference type="EMBL" id="KNY26528.1"/>
    </source>
</evidence>
<dbReference type="RefSeq" id="WP_050753286.1">
    <property type="nucleotide sequence ID" value="NZ_JQKC01000006.1"/>
</dbReference>
<evidence type="ECO:0000256" key="4">
    <source>
        <dbReference type="ARBA" id="ARBA00022801"/>
    </source>
</evidence>
<dbReference type="InterPro" id="IPR006652">
    <property type="entry name" value="Kelch_1"/>
</dbReference>
<dbReference type="PROSITE" id="PS51892">
    <property type="entry name" value="SUBTILASE"/>
    <property type="match status" value="1"/>
</dbReference>
<evidence type="ECO:0000256" key="6">
    <source>
        <dbReference type="PROSITE-ProRule" id="PRU01240"/>
    </source>
</evidence>
<organism evidence="10 11">
    <name type="scientific">Pseudobacteroides cellulosolvens ATCC 35603 = DSM 2933</name>
    <dbReference type="NCBI Taxonomy" id="398512"/>
    <lineage>
        <taxon>Bacteria</taxon>
        <taxon>Bacillati</taxon>
        <taxon>Bacillota</taxon>
        <taxon>Clostridia</taxon>
        <taxon>Eubacteriales</taxon>
        <taxon>Oscillospiraceae</taxon>
        <taxon>Pseudobacteroides</taxon>
    </lineage>
</organism>
<dbReference type="OrthoDB" id="9798386at2"/>
<dbReference type="InterPro" id="IPR023827">
    <property type="entry name" value="Peptidase_S8_Asp-AS"/>
</dbReference>
<dbReference type="CDD" id="cd07473">
    <property type="entry name" value="Peptidases_S8_Subtilisin_like"/>
    <property type="match status" value="1"/>
</dbReference>
<dbReference type="InterPro" id="IPR022398">
    <property type="entry name" value="Peptidase_S8_His-AS"/>
</dbReference>
<dbReference type="PATRIC" id="fig|398512.5.peg.1864"/>
<protein>
    <submittedName>
        <fullName evidence="10">Peptidase S8 and S53 subtilisin kexin sedolisin</fullName>
    </submittedName>
</protein>
<keyword evidence="3" id="KW-0677">Repeat</keyword>
<dbReference type="PANTHER" id="PTHR43399">
    <property type="entry name" value="SUBTILISIN-RELATED"/>
    <property type="match status" value="1"/>
</dbReference>
<dbReference type="InterPro" id="IPR051048">
    <property type="entry name" value="Peptidase_S8/S53_subtilisin"/>
</dbReference>
<keyword evidence="2 6" id="KW-0645">Protease</keyword>
<dbReference type="PROSITE" id="PS51272">
    <property type="entry name" value="SLH"/>
    <property type="match status" value="3"/>
</dbReference>
<feature type="signal peptide" evidence="8">
    <location>
        <begin position="1"/>
        <end position="24"/>
    </location>
</feature>
<comment type="similarity">
    <text evidence="1 6 7">Belongs to the peptidase S8 family.</text>
</comment>
<evidence type="ECO:0000256" key="1">
    <source>
        <dbReference type="ARBA" id="ARBA00011073"/>
    </source>
</evidence>
<comment type="caution">
    <text evidence="10">The sequence shown here is derived from an EMBL/GenBank/DDBJ whole genome shotgun (WGS) entry which is preliminary data.</text>
</comment>
<keyword evidence="5 6" id="KW-0720">Serine protease</keyword>
<evidence type="ECO:0000256" key="8">
    <source>
        <dbReference type="SAM" id="SignalP"/>
    </source>
</evidence>
<evidence type="ECO:0000256" key="2">
    <source>
        <dbReference type="ARBA" id="ARBA00022670"/>
    </source>
</evidence>
<evidence type="ECO:0000256" key="7">
    <source>
        <dbReference type="RuleBase" id="RU003355"/>
    </source>
</evidence>
<dbReference type="SMART" id="SM00612">
    <property type="entry name" value="Kelch"/>
    <property type="match status" value="3"/>
</dbReference>
<keyword evidence="11" id="KW-1185">Reference proteome</keyword>
<dbReference type="InterPro" id="IPR015500">
    <property type="entry name" value="Peptidase_S8_subtilisin-rel"/>
</dbReference>
<feature type="domain" description="SLH" evidence="9">
    <location>
        <begin position="1519"/>
        <end position="1576"/>
    </location>
</feature>
<dbReference type="Gene3D" id="2.120.10.80">
    <property type="entry name" value="Kelch-type beta propeller"/>
    <property type="match status" value="1"/>
</dbReference>
<dbReference type="PROSITE" id="PS00138">
    <property type="entry name" value="SUBTILASE_SER"/>
    <property type="match status" value="1"/>
</dbReference>
<dbReference type="PROSITE" id="PS00137">
    <property type="entry name" value="SUBTILASE_HIS"/>
    <property type="match status" value="1"/>
</dbReference>
<dbReference type="InterPro" id="IPR036852">
    <property type="entry name" value="Peptidase_S8/S53_dom_sf"/>
</dbReference>
<dbReference type="STRING" id="398512.Bccel_1793"/>
<dbReference type="InterPro" id="IPR015915">
    <property type="entry name" value="Kelch-typ_b-propeller"/>
</dbReference>
<dbReference type="PROSITE" id="PS00136">
    <property type="entry name" value="SUBTILASE_ASP"/>
    <property type="match status" value="1"/>
</dbReference>
<dbReference type="Proteomes" id="UP000036923">
    <property type="component" value="Unassembled WGS sequence"/>
</dbReference>
<evidence type="ECO:0000313" key="11">
    <source>
        <dbReference type="Proteomes" id="UP000036923"/>
    </source>
</evidence>
<evidence type="ECO:0000256" key="5">
    <source>
        <dbReference type="ARBA" id="ARBA00022825"/>
    </source>
</evidence>
<accession>A0A0L6JLA9</accession>
<feature type="domain" description="SLH" evidence="9">
    <location>
        <begin position="1394"/>
        <end position="1457"/>
    </location>
</feature>
<dbReference type="InterPro" id="IPR023828">
    <property type="entry name" value="Peptidase_S8_Ser-AS"/>
</dbReference>
<feature type="chain" id="PRO_5039471503" evidence="8">
    <location>
        <begin position="25"/>
        <end position="1576"/>
    </location>
</feature>
<feature type="active site" description="Charge relay system" evidence="6">
    <location>
        <position position="174"/>
    </location>
</feature>
<evidence type="ECO:0000256" key="3">
    <source>
        <dbReference type="ARBA" id="ARBA00022737"/>
    </source>
</evidence>
<feature type="domain" description="SLH" evidence="9">
    <location>
        <begin position="1459"/>
        <end position="1518"/>
    </location>
</feature>
<gene>
    <name evidence="10" type="ORF">Bccel_1793</name>
</gene>
<name>A0A0L6JLA9_9FIRM</name>
<dbReference type="InterPro" id="IPR000209">
    <property type="entry name" value="Peptidase_S8/S53_dom"/>
</dbReference>
<sequence>MNRNKILCTVLAFFTLVSSFPSNSSGSDFKDDASPSPLVTITDSNDTNRLLIKYKKQKKNSLSKDSIIKKLKNIKFQHYNKLSGTETLEFSNRKELETAVKLLEDDSNIEYVQPDYKLYKNGSIQDPYFNNQWGLGNSGQDINGTSGLQGFDINVASVWESIGINNNILVGVLDTGIDINHEDLKDSIYKSPDAILNTYDDDNNGYIDDYCGWDFINSDSSVYDGEEDVHGTHIAGIIAAGANSVGIRGVASGVKIVPLKFMNGVAGYTSDLLEAIEYAKKIGVKIVNCSFSDTHYNYALEQAIKNSGMLFVCSAGNENSNTPSYPASYRLPNLISVGAVNNKGSLASFSNYGQLVDVAAPGVGIFSTLPNNSYGFSYGTSVAAPFVSGIAALLLSYNTNFNAYDLSNIIKNTVNTKFTNLNGYIASGGIVDAKNALEYAKSYIPPVSPTSTVPATSTVTPSPTPNVQPGTWIMRSVLDCGNKILSKVSLNDKIYAIDINGNVHSYDQGTDKWTKSGTIDTNIIDLSHKPILVALDNKIYIIAGNAKNVYEYDPSSGKINEKAPALFNRTGGAAVAYNDKIYVSGGEDPLSSKAFEVYNPSNDNWSQLPGMQYDRSSHSITVCGTKIYSMGGIAYPNLIEEYDFNEGKWNALASAPLAINSTTAAAIGSKIYLSCKGDSTGFDLWEYDVLACSWTKIEKIPMYTALSLFSINNKLYALGESPNGNKAALAEYTFEATPSVTPSPSSASATPTLSNQGNRTISGKVTLKDINLKKDLSIEVFAEQDTGKSYTANITLKRDSQSQNYSIAIPKTEISGNYRIGYYITSEDSNLQKTGYYSFDGSAFDSDLASVLNLNGNDITNIDLNLLKKKTIAGTISLPNGSRAPAGGTTVYLELGFPDDAYKNSRHKPDYVYNKTVVIPENQTCVPFSFSVIENNNKYKYVLGYETNSEGCVISGFYNTTGTVSKKNSAGFIDVSSSDQNNIDFKIPGSKYISGILSLPDGVTAPKGGLYVLVSAKGADADSSCAPFLNQFVIPEGSKSLKYFINISDNSISDLYVSYQVDENEYVKYGYYSNGNTTPYEGNASKVYLSPQNAVNVNLTIIKGRTISGKVYLPESNTAPKDGIDVEVVANVFFGTDALTNIKCFNEADLKVSSKVTIPENSNSAEYIMTVPQDGFFYIDYLTEQDNFVAHGYYTGQAISTVYYERKSILNPSTQNLANCNLELLKGFKFTCSVSLPSGQTAANEIPLLIEFFTINYQAQAFEVAFSKQITINKNSSKVDFQLYLPESKYYLSYYNPKYSENRYQEYGFYNPTGSLKDFDFNGKLSVGPDSQNKALLTLIEGTSLPKPSASPGFSPNPGGLTVPVPSIKPGLSSAVPSSAASPTVTPKPVTTEHKPAAFTDISSHWAKDSILALLTKGIIDGYPDKTIRPDKEITRAEIAKLIVIMLNLAPGENPDIKFTDKAKIPSWALGYIDVLTRKGIIQGYNDNTFRASNNVSRKEMAVIIMRALGYKDDAPSGPINFKDAKSIPQWAINYIGKGAELGIFNGYNDSTFRPDKYITRAEVFKIIDNSLGFVK</sequence>
<dbReference type="Pfam" id="PF00082">
    <property type="entry name" value="Peptidase_S8"/>
    <property type="match status" value="1"/>
</dbReference>
<feature type="active site" description="Charge relay system" evidence="6">
    <location>
        <position position="230"/>
    </location>
</feature>
<reference evidence="11" key="1">
    <citation type="submission" date="2015-07" db="EMBL/GenBank/DDBJ databases">
        <title>Near-Complete Genome Sequence of the Cellulolytic Bacterium Bacteroides (Pseudobacteroides) cellulosolvens ATCC 35603.</title>
        <authorList>
            <person name="Dassa B."/>
            <person name="Utturkar S.M."/>
            <person name="Klingeman D.M."/>
            <person name="Hurt R.A."/>
            <person name="Keller M."/>
            <person name="Xu J."/>
            <person name="Reddy Y.H.K."/>
            <person name="Borovok I."/>
            <person name="Grinberg I.R."/>
            <person name="Lamed R."/>
            <person name="Zhivin O."/>
            <person name="Bayer E.A."/>
            <person name="Brown S.D."/>
        </authorList>
    </citation>
    <scope>NUCLEOTIDE SEQUENCE [LARGE SCALE GENOMIC DNA]</scope>
    <source>
        <strain evidence="11">DSM 2933</strain>
    </source>
</reference>
<keyword evidence="4 6" id="KW-0378">Hydrolase</keyword>
<evidence type="ECO:0000259" key="9">
    <source>
        <dbReference type="PROSITE" id="PS51272"/>
    </source>
</evidence>
<dbReference type="PANTHER" id="PTHR43399:SF4">
    <property type="entry name" value="CELL WALL-ASSOCIATED PROTEASE"/>
    <property type="match status" value="1"/>
</dbReference>
<dbReference type="SUPFAM" id="SSF117281">
    <property type="entry name" value="Kelch motif"/>
    <property type="match status" value="1"/>
</dbReference>
<dbReference type="Gene3D" id="3.40.50.200">
    <property type="entry name" value="Peptidase S8/S53 domain"/>
    <property type="match status" value="1"/>
</dbReference>
<dbReference type="SUPFAM" id="SSF52743">
    <property type="entry name" value="Subtilisin-like"/>
    <property type="match status" value="1"/>
</dbReference>
<dbReference type="EMBL" id="LGTC01000001">
    <property type="protein sequence ID" value="KNY26528.1"/>
    <property type="molecule type" value="Genomic_DNA"/>
</dbReference>
<dbReference type="PRINTS" id="PR00723">
    <property type="entry name" value="SUBTILISIN"/>
</dbReference>
<dbReference type="GO" id="GO:0006508">
    <property type="term" value="P:proteolysis"/>
    <property type="evidence" value="ECO:0007669"/>
    <property type="project" value="UniProtKB-KW"/>
</dbReference>
<dbReference type="Pfam" id="PF00395">
    <property type="entry name" value="SLH"/>
    <property type="match status" value="3"/>
</dbReference>
<keyword evidence="8" id="KW-0732">Signal</keyword>
<dbReference type="InterPro" id="IPR034204">
    <property type="entry name" value="PfSUB1-like_cat_dom"/>
</dbReference>
<dbReference type="GO" id="GO:0004252">
    <property type="term" value="F:serine-type endopeptidase activity"/>
    <property type="evidence" value="ECO:0007669"/>
    <property type="project" value="UniProtKB-UniRule"/>
</dbReference>
<dbReference type="InterPro" id="IPR001119">
    <property type="entry name" value="SLH_dom"/>
</dbReference>
<feature type="active site" description="Charge relay system" evidence="6">
    <location>
        <position position="381"/>
    </location>
</feature>
<proteinExistence type="inferred from homology"/>